<dbReference type="InterPro" id="IPR003838">
    <property type="entry name" value="ABC3_permease_C"/>
</dbReference>
<evidence type="ECO:0000256" key="6">
    <source>
        <dbReference type="ARBA" id="ARBA00023136"/>
    </source>
</evidence>
<protein>
    <recommendedName>
        <fullName evidence="8">ABC3 transporter permease C-terminal domain-containing protein</fullName>
    </recommendedName>
</protein>
<dbReference type="AlphaFoldDB" id="M2Q2I7"/>
<accession>M2Q2I7</accession>
<keyword evidence="10" id="KW-1185">Reference proteome</keyword>
<dbReference type="Proteomes" id="UP000011758">
    <property type="component" value="Unassembled WGS sequence"/>
</dbReference>
<dbReference type="InterPro" id="IPR051447">
    <property type="entry name" value="Lipoprotein-release_system"/>
</dbReference>
<evidence type="ECO:0000256" key="5">
    <source>
        <dbReference type="ARBA" id="ARBA00022989"/>
    </source>
</evidence>
<keyword evidence="3" id="KW-1003">Cell membrane</keyword>
<feature type="domain" description="ABC3 transporter permease C-terminal" evidence="8">
    <location>
        <begin position="305"/>
        <end position="450"/>
    </location>
</feature>
<dbReference type="PANTHER" id="PTHR30489">
    <property type="entry name" value="LIPOPROTEIN-RELEASING SYSTEM TRANSMEMBRANE PROTEIN LOLE"/>
    <property type="match status" value="1"/>
</dbReference>
<feature type="transmembrane region" description="Helical" evidence="7">
    <location>
        <begin position="346"/>
        <end position="368"/>
    </location>
</feature>
<proteinExistence type="inferred from homology"/>
<organism evidence="9 10">
    <name type="scientific">Eggerthia catenaformis OT 569 = DSM 20559</name>
    <dbReference type="NCBI Taxonomy" id="999415"/>
    <lineage>
        <taxon>Bacteria</taxon>
        <taxon>Bacillati</taxon>
        <taxon>Bacillota</taxon>
        <taxon>Erysipelotrichia</taxon>
        <taxon>Erysipelotrichales</taxon>
        <taxon>Coprobacillaceae</taxon>
        <taxon>Eggerthia</taxon>
    </lineage>
</organism>
<name>M2Q2I7_9FIRM</name>
<evidence type="ECO:0000313" key="10">
    <source>
        <dbReference type="Proteomes" id="UP000011758"/>
    </source>
</evidence>
<dbReference type="OrthoDB" id="9812886at2"/>
<dbReference type="Pfam" id="PF02687">
    <property type="entry name" value="FtsX"/>
    <property type="match status" value="1"/>
</dbReference>
<comment type="similarity">
    <text evidence="2">Belongs to the ABC-4 integral membrane protein family. LolC/E subfamily.</text>
</comment>
<keyword evidence="4 7" id="KW-0812">Transmembrane</keyword>
<dbReference type="RefSeq" id="WP_004802065.1">
    <property type="nucleotide sequence ID" value="NZ_AUGJ01000020.1"/>
</dbReference>
<dbReference type="PANTHER" id="PTHR30489:SF0">
    <property type="entry name" value="LIPOPROTEIN-RELEASING SYSTEM TRANSMEMBRANE PROTEIN LOLE"/>
    <property type="match status" value="1"/>
</dbReference>
<comment type="caution">
    <text evidence="9">The sequence shown here is derived from an EMBL/GenBank/DDBJ whole genome shotgun (WGS) entry which is preliminary data.</text>
</comment>
<dbReference type="GO" id="GO:0044874">
    <property type="term" value="P:lipoprotein localization to outer membrane"/>
    <property type="evidence" value="ECO:0007669"/>
    <property type="project" value="TreeGrafter"/>
</dbReference>
<keyword evidence="6 7" id="KW-0472">Membrane</keyword>
<keyword evidence="5 7" id="KW-1133">Transmembrane helix</keyword>
<evidence type="ECO:0000313" key="9">
    <source>
        <dbReference type="EMBL" id="EMD17120.1"/>
    </source>
</evidence>
<dbReference type="PATRIC" id="fig|999415.3.peg.685"/>
<dbReference type="STRING" id="999415.HMPREF9943_00683"/>
<comment type="subcellular location">
    <subcellularLocation>
        <location evidence="1">Cell membrane</location>
        <topology evidence="1">Multi-pass membrane protein</topology>
    </subcellularLocation>
</comment>
<dbReference type="BioCyc" id="ECAT999415-HMP:GTTI-704-MONOMER"/>
<gene>
    <name evidence="9" type="ORF">HMPREF9943_00683</name>
</gene>
<feature type="transmembrane region" description="Helical" evidence="7">
    <location>
        <begin position="427"/>
        <end position="448"/>
    </location>
</feature>
<evidence type="ECO:0000256" key="1">
    <source>
        <dbReference type="ARBA" id="ARBA00004651"/>
    </source>
</evidence>
<reference evidence="9 10" key="1">
    <citation type="submission" date="2013-02" db="EMBL/GenBank/DDBJ databases">
        <title>The Genome Sequence of Lactobacillus catenaformis F0143.</title>
        <authorList>
            <consortium name="The Broad Institute Genome Sequencing Platform"/>
            <person name="Earl A."/>
            <person name="Ward D."/>
            <person name="Feldgarden M."/>
            <person name="Gevers D."/>
            <person name="Izard J."/>
            <person name="Blanton J.M."/>
            <person name="Mathney J."/>
            <person name="Dewhirst F.E."/>
            <person name="Young S.K."/>
            <person name="Zeng Q."/>
            <person name="Gargeya S."/>
            <person name="Fitzgerald M."/>
            <person name="Haas B."/>
            <person name="Abouelleil A."/>
            <person name="Alvarado L."/>
            <person name="Arachchi H.M."/>
            <person name="Berlin A."/>
            <person name="Chapman S.B."/>
            <person name="Gearin G."/>
            <person name="Goldberg J."/>
            <person name="Griggs A."/>
            <person name="Gujja S."/>
            <person name="Hansen M."/>
            <person name="Heiman D."/>
            <person name="Howarth C."/>
            <person name="Larimer J."/>
            <person name="Lui A."/>
            <person name="MacDonald P.J.P."/>
            <person name="McCowen C."/>
            <person name="Montmayeur A."/>
            <person name="Murphy C."/>
            <person name="Neiman D."/>
            <person name="Pearson M."/>
            <person name="Priest M."/>
            <person name="Roberts A."/>
            <person name="Saif S."/>
            <person name="Shea T."/>
            <person name="Sisk P."/>
            <person name="Stolte C."/>
            <person name="Sykes S."/>
            <person name="Wortman J."/>
            <person name="Nusbaum C."/>
            <person name="Birren B."/>
        </authorList>
    </citation>
    <scope>NUCLEOTIDE SEQUENCE [LARGE SCALE GENOMIC DNA]</scope>
    <source>
        <strain evidence="9 10">OT 569</strain>
    </source>
</reference>
<feature type="transmembrane region" description="Helical" evidence="7">
    <location>
        <begin position="305"/>
        <end position="326"/>
    </location>
</feature>
<dbReference type="EMBL" id="AGEJ01000011">
    <property type="protein sequence ID" value="EMD17120.1"/>
    <property type="molecule type" value="Genomic_DNA"/>
</dbReference>
<evidence type="ECO:0000256" key="3">
    <source>
        <dbReference type="ARBA" id="ARBA00022475"/>
    </source>
</evidence>
<evidence type="ECO:0000256" key="7">
    <source>
        <dbReference type="SAM" id="Phobius"/>
    </source>
</evidence>
<dbReference type="GO" id="GO:0098797">
    <property type="term" value="C:plasma membrane protein complex"/>
    <property type="evidence" value="ECO:0007669"/>
    <property type="project" value="TreeGrafter"/>
</dbReference>
<evidence type="ECO:0000256" key="2">
    <source>
        <dbReference type="ARBA" id="ARBA00005236"/>
    </source>
</evidence>
<evidence type="ECO:0000256" key="4">
    <source>
        <dbReference type="ARBA" id="ARBA00022692"/>
    </source>
</evidence>
<evidence type="ECO:0000259" key="8">
    <source>
        <dbReference type="Pfam" id="PF02687"/>
    </source>
</evidence>
<dbReference type="eggNOG" id="COG0577">
    <property type="taxonomic scope" value="Bacteria"/>
</dbReference>
<sequence>MSMLKNAITYVLRKKVKTLIIFCVLLCMSTMALSGIAVKKATDNAAKETFKTINSSFSMQINRRVNQGTPRGSGNIKGSDIEKIRKVKGISDYVKRMGVIGDIVNHDLVELTGENAGAISEERKERFGRASLITGINDSSKDDRFVSETFKLKKGRHLKDSDKYKVLIHEDLAKKNKLKIGDKFKIKSNRYDADNINKANETVEVEIVGFFGGKNKKDVTYPQELYENYILSDIETARKLYNYTKDNEIYQDAAFYIKNGESLEKVMSRVKELPIDWKQYDLLKSSNNFPVLQESINAIYRVANILFIGSLIFSGLILTLILFLWINGRRKEIGIMLSIGMKKTKIFGQFLTEILFISLFSFIGSFYLGRVIAKFIGNTILRQVTSSIGRTLAANNGTNLGGGADAEGFNKMITELNVTINPGDMKWVVIMGIIIITIAVAIASYKLLAKRPKELLSDID</sequence>